<feature type="transmembrane region" description="Helical" evidence="2">
    <location>
        <begin position="153"/>
        <end position="178"/>
    </location>
</feature>
<gene>
    <name evidence="3" type="primary">mlaE_4</name>
    <name evidence="3" type="ORF">DSM112329_02008</name>
</gene>
<feature type="transmembrane region" description="Helical" evidence="2">
    <location>
        <begin position="204"/>
        <end position="224"/>
    </location>
</feature>
<dbReference type="PANTHER" id="PTHR30188">
    <property type="entry name" value="ABC TRANSPORTER PERMEASE PROTEIN-RELATED"/>
    <property type="match status" value="1"/>
</dbReference>
<name>A0AAU7AU79_9ACTN</name>
<feature type="transmembrane region" description="Helical" evidence="2">
    <location>
        <begin position="245"/>
        <end position="266"/>
    </location>
</feature>
<dbReference type="InterPro" id="IPR030802">
    <property type="entry name" value="Permease_MalE"/>
</dbReference>
<feature type="transmembrane region" description="Helical" evidence="2">
    <location>
        <begin position="53"/>
        <end position="77"/>
    </location>
</feature>
<evidence type="ECO:0000256" key="1">
    <source>
        <dbReference type="SAM" id="MobiDB-lite"/>
    </source>
</evidence>
<sequence>MSLSVRNGPTAFDPPPDPRDALETAGDITRFGWRLLRSLAHIRPYLGEVMRQAAMIATGSVLVIVAVAFLAGASCGLESSALARAFGASPVAGGFSTWCTLREVVPFVFGYILAAKVGCGMVAELSAMRVQEEIDALETMGVKSLAYLGGTRLLGAAIALPAAYVLAIATSYAAAYLMSVERFGDVSPGTWKLYFFTFQDKWDLIFSMTKGLVIAVFVIVVALHHGYGLRARGPVDVGVATARSMATSIIGVTLISTVGTLIFWGANPRIPFG</sequence>
<keyword evidence="2" id="KW-1133">Transmembrane helix</keyword>
<dbReference type="Pfam" id="PF02405">
    <property type="entry name" value="MlaE"/>
    <property type="match status" value="1"/>
</dbReference>
<accession>A0AAU7AU79</accession>
<protein>
    <submittedName>
        <fullName evidence="3">Intermembrane phospholipid transport system permease protein MlaE</fullName>
    </submittedName>
</protein>
<dbReference type="RefSeq" id="WP_354701682.1">
    <property type="nucleotide sequence ID" value="NZ_CP114014.1"/>
</dbReference>
<evidence type="ECO:0000313" key="3">
    <source>
        <dbReference type="EMBL" id="XAY05164.1"/>
    </source>
</evidence>
<evidence type="ECO:0000256" key="2">
    <source>
        <dbReference type="SAM" id="Phobius"/>
    </source>
</evidence>
<dbReference type="EMBL" id="CP114014">
    <property type="protein sequence ID" value="XAY05164.1"/>
    <property type="molecule type" value="Genomic_DNA"/>
</dbReference>
<dbReference type="GO" id="GO:0005548">
    <property type="term" value="F:phospholipid transporter activity"/>
    <property type="evidence" value="ECO:0007669"/>
    <property type="project" value="TreeGrafter"/>
</dbReference>
<keyword evidence="2" id="KW-0812">Transmembrane</keyword>
<reference evidence="3" key="1">
    <citation type="submission" date="2022-12" db="EMBL/GenBank/DDBJ databases">
        <title>Paraconexibacter alkalitolerans sp. nov. and Baekduia alba sp. nov., isolated from soil and emended description of the genera Paraconexibacter (Chun et al., 2020) and Baekduia (An et al., 2020).</title>
        <authorList>
            <person name="Vieira S."/>
            <person name="Huber K.J."/>
            <person name="Geppert A."/>
            <person name="Wolf J."/>
            <person name="Neumann-Schaal M."/>
            <person name="Muesken M."/>
            <person name="Overmann J."/>
        </authorList>
    </citation>
    <scope>NUCLEOTIDE SEQUENCE</scope>
    <source>
        <strain evidence="3">AEG42_29</strain>
    </source>
</reference>
<dbReference type="KEGG" id="parq:DSM112329_02008"/>
<dbReference type="GO" id="GO:0043190">
    <property type="term" value="C:ATP-binding cassette (ABC) transporter complex"/>
    <property type="evidence" value="ECO:0007669"/>
    <property type="project" value="InterPro"/>
</dbReference>
<feature type="region of interest" description="Disordered" evidence="1">
    <location>
        <begin position="1"/>
        <end position="20"/>
    </location>
</feature>
<dbReference type="PANTHER" id="PTHR30188:SF13">
    <property type="entry name" value="CONSERVED HYPOTHETICAL INTEGRAL MEMBRANE PROTEIN YRBE3B"/>
    <property type="match status" value="1"/>
</dbReference>
<proteinExistence type="predicted"/>
<dbReference type="AlphaFoldDB" id="A0AAU7AU79"/>
<keyword evidence="2" id="KW-0472">Membrane</keyword>
<organism evidence="3">
    <name type="scientific">Paraconexibacter sp. AEG42_29</name>
    <dbReference type="NCBI Taxonomy" id="2997339"/>
    <lineage>
        <taxon>Bacteria</taxon>
        <taxon>Bacillati</taxon>
        <taxon>Actinomycetota</taxon>
        <taxon>Thermoleophilia</taxon>
        <taxon>Solirubrobacterales</taxon>
        <taxon>Paraconexibacteraceae</taxon>
        <taxon>Paraconexibacter</taxon>
    </lineage>
</organism>